<accession>A0AAV6SQ12</accession>
<evidence type="ECO:0000256" key="1">
    <source>
        <dbReference type="SAM" id="MobiDB-lite"/>
    </source>
</evidence>
<dbReference type="AlphaFoldDB" id="A0AAV6SQ12"/>
<protein>
    <submittedName>
        <fullName evidence="2">Uncharacterized protein</fullName>
    </submittedName>
</protein>
<evidence type="ECO:0000313" key="2">
    <source>
        <dbReference type="EMBL" id="KAG7519120.1"/>
    </source>
</evidence>
<feature type="region of interest" description="Disordered" evidence="1">
    <location>
        <begin position="1"/>
        <end position="61"/>
    </location>
</feature>
<dbReference type="Proteomes" id="UP000693946">
    <property type="component" value="Linkage Group LG11"/>
</dbReference>
<evidence type="ECO:0000313" key="3">
    <source>
        <dbReference type="Proteomes" id="UP000693946"/>
    </source>
</evidence>
<comment type="caution">
    <text evidence="2">The sequence shown here is derived from an EMBL/GenBank/DDBJ whole genome shotgun (WGS) entry which is preliminary data.</text>
</comment>
<dbReference type="EMBL" id="JAGKHQ010000003">
    <property type="protein sequence ID" value="KAG7519120.1"/>
    <property type="molecule type" value="Genomic_DNA"/>
</dbReference>
<feature type="compositionally biased region" description="Polar residues" evidence="1">
    <location>
        <begin position="1"/>
        <end position="20"/>
    </location>
</feature>
<organism evidence="2 3">
    <name type="scientific">Solea senegalensis</name>
    <name type="common">Senegalese sole</name>
    <dbReference type="NCBI Taxonomy" id="28829"/>
    <lineage>
        <taxon>Eukaryota</taxon>
        <taxon>Metazoa</taxon>
        <taxon>Chordata</taxon>
        <taxon>Craniata</taxon>
        <taxon>Vertebrata</taxon>
        <taxon>Euteleostomi</taxon>
        <taxon>Actinopterygii</taxon>
        <taxon>Neopterygii</taxon>
        <taxon>Teleostei</taxon>
        <taxon>Neoteleostei</taxon>
        <taxon>Acanthomorphata</taxon>
        <taxon>Carangaria</taxon>
        <taxon>Pleuronectiformes</taxon>
        <taxon>Pleuronectoidei</taxon>
        <taxon>Soleidae</taxon>
        <taxon>Solea</taxon>
    </lineage>
</organism>
<gene>
    <name evidence="2" type="ORF">JOB18_001677</name>
</gene>
<sequence>MKPTTNHTARQSTTALATQETFHRATDLLEVSPNKVTDQPNDAKLTSLRHPPQQNRTTAGGDLIKRVDGKVQLLQVPFVRSDYHPPPRSDDRWQKADRQPLPRLFTANIAFKEMLSVKAPEHGPDIAKDPSLKDGVFIVTPTESDNSWHLPAFPEHLTLAHTEVFVFDLLYFSLHLPKLFKLSANWSFLITIQYMYYVRQQRDTD</sequence>
<proteinExistence type="predicted"/>
<name>A0AAV6SQ12_SOLSE</name>
<keyword evidence="3" id="KW-1185">Reference proteome</keyword>
<reference evidence="2 3" key="1">
    <citation type="journal article" date="2021" name="Sci. Rep.">
        <title>Chromosome anchoring in Senegalese sole (Solea senegalensis) reveals sex-associated markers and genome rearrangements in flatfish.</title>
        <authorList>
            <person name="Guerrero-Cozar I."/>
            <person name="Gomez-Garrido J."/>
            <person name="Berbel C."/>
            <person name="Martinez-Blanch J.F."/>
            <person name="Alioto T."/>
            <person name="Claros M.G."/>
            <person name="Gagnaire P.A."/>
            <person name="Manchado M."/>
        </authorList>
    </citation>
    <scope>NUCLEOTIDE SEQUENCE [LARGE SCALE GENOMIC DNA]</scope>
    <source>
        <strain evidence="2">Sse05_10M</strain>
    </source>
</reference>